<feature type="compositionally biased region" description="Basic and acidic residues" evidence="1">
    <location>
        <begin position="107"/>
        <end position="118"/>
    </location>
</feature>
<feature type="compositionally biased region" description="Polar residues" evidence="1">
    <location>
        <begin position="97"/>
        <end position="106"/>
    </location>
</feature>
<name>A0A4V1IS52_9FUNG</name>
<reference evidence="4" key="1">
    <citation type="journal article" date="2018" name="Nat. Microbiol.">
        <title>Leveraging single-cell genomics to expand the fungal tree of life.</title>
        <authorList>
            <person name="Ahrendt S.R."/>
            <person name="Quandt C.A."/>
            <person name="Ciobanu D."/>
            <person name="Clum A."/>
            <person name="Salamov A."/>
            <person name="Andreopoulos B."/>
            <person name="Cheng J.F."/>
            <person name="Woyke T."/>
            <person name="Pelin A."/>
            <person name="Henrissat B."/>
            <person name="Reynolds N.K."/>
            <person name="Benny G.L."/>
            <person name="Smith M.E."/>
            <person name="James T.Y."/>
            <person name="Grigoriev I.V."/>
        </authorList>
    </citation>
    <scope>NUCLEOTIDE SEQUENCE [LARGE SCALE GENOMIC DNA]</scope>
</reference>
<keyword evidence="2" id="KW-0732">Signal</keyword>
<proteinExistence type="predicted"/>
<accession>A0A4V1IS52</accession>
<dbReference type="EMBL" id="KZ994678">
    <property type="protein sequence ID" value="RKO92347.1"/>
    <property type="molecule type" value="Genomic_DNA"/>
</dbReference>
<protein>
    <submittedName>
        <fullName evidence="3">Uncharacterized protein</fullName>
    </submittedName>
</protein>
<dbReference type="Proteomes" id="UP000269721">
    <property type="component" value="Unassembled WGS sequence"/>
</dbReference>
<organism evidence="3 4">
    <name type="scientific">Blyttiomyces helicus</name>
    <dbReference type="NCBI Taxonomy" id="388810"/>
    <lineage>
        <taxon>Eukaryota</taxon>
        <taxon>Fungi</taxon>
        <taxon>Fungi incertae sedis</taxon>
        <taxon>Chytridiomycota</taxon>
        <taxon>Chytridiomycota incertae sedis</taxon>
        <taxon>Chytridiomycetes</taxon>
        <taxon>Chytridiomycetes incertae sedis</taxon>
        <taxon>Blyttiomyces</taxon>
    </lineage>
</organism>
<feature type="region of interest" description="Disordered" evidence="1">
    <location>
        <begin position="88"/>
        <end position="120"/>
    </location>
</feature>
<evidence type="ECO:0000256" key="1">
    <source>
        <dbReference type="SAM" id="MobiDB-lite"/>
    </source>
</evidence>
<evidence type="ECO:0000313" key="3">
    <source>
        <dbReference type="EMBL" id="RKO92347.1"/>
    </source>
</evidence>
<keyword evidence="4" id="KW-1185">Reference proteome</keyword>
<gene>
    <name evidence="3" type="ORF">BDK51DRAFT_28272</name>
</gene>
<dbReference type="AlphaFoldDB" id="A0A4V1IS52"/>
<sequence length="137" mass="15133">MKFISTFAIAFGLVPFIAAAAVPVEGMEIFLRLFPAEVAFEGNYGGYGYGTAGQKDLDQADKKLANSAKKQANNNNADLNVVEEHTAANEKTKQNFENDVTNVQVDHNNDDYADDQNKNGEANKYYQKLDFPVKKGF</sequence>
<feature type="signal peptide" evidence="2">
    <location>
        <begin position="1"/>
        <end position="19"/>
    </location>
</feature>
<evidence type="ECO:0000313" key="4">
    <source>
        <dbReference type="Proteomes" id="UP000269721"/>
    </source>
</evidence>
<evidence type="ECO:0000256" key="2">
    <source>
        <dbReference type="SAM" id="SignalP"/>
    </source>
</evidence>
<feature type="chain" id="PRO_5020222499" evidence="2">
    <location>
        <begin position="20"/>
        <end position="137"/>
    </location>
</feature>